<dbReference type="InterPro" id="IPR029055">
    <property type="entry name" value="Ntn_hydrolases_N"/>
</dbReference>
<feature type="binding site" evidence="9">
    <location>
        <position position="102"/>
    </location>
    <ligand>
        <name>L-glutamine</name>
        <dbReference type="ChEBI" id="CHEBI:58359"/>
    </ligand>
</feature>
<evidence type="ECO:0000256" key="8">
    <source>
        <dbReference type="PIRSR" id="PIRSR001589-1"/>
    </source>
</evidence>
<evidence type="ECO:0000313" key="12">
    <source>
        <dbReference type="EMBL" id="SHM25714.1"/>
    </source>
</evidence>
<gene>
    <name evidence="12" type="ORF">SAMN05878437_2017</name>
</gene>
<accession>A0A1M7HB52</accession>
<name>A0A1M7HB52_9GAMM</name>
<dbReference type="Gene3D" id="3.60.20.10">
    <property type="entry name" value="Glutamine Phosphoribosylpyrophosphate, subunit 1, domain 1"/>
    <property type="match status" value="1"/>
</dbReference>
<dbReference type="PIRSF" id="PIRSF001589">
    <property type="entry name" value="Asn_synthetase_glu-h"/>
    <property type="match status" value="1"/>
</dbReference>
<feature type="binding site" evidence="9">
    <location>
        <position position="322"/>
    </location>
    <ligand>
        <name>ATP</name>
        <dbReference type="ChEBI" id="CHEBI:30616"/>
    </ligand>
</feature>
<dbReference type="InterPro" id="IPR017932">
    <property type="entry name" value="GATase_2_dom"/>
</dbReference>
<dbReference type="Gene3D" id="3.40.50.620">
    <property type="entry name" value="HUPs"/>
    <property type="match status" value="1"/>
</dbReference>
<comment type="pathway">
    <text evidence="1">Amino-acid biosynthesis; L-asparagine biosynthesis; L-asparagine from L-aspartate (L-Gln route): step 1/1.</text>
</comment>
<feature type="binding site" evidence="9">
    <location>
        <begin position="395"/>
        <end position="396"/>
    </location>
    <ligand>
        <name>ATP</name>
        <dbReference type="ChEBI" id="CHEBI:30616"/>
    </ligand>
</feature>
<dbReference type="EC" id="6.3.5.4" evidence="3"/>
<dbReference type="SUPFAM" id="SSF52402">
    <property type="entry name" value="Adenine nucleotide alpha hydrolases-like"/>
    <property type="match status" value="1"/>
</dbReference>
<dbReference type="InterPro" id="IPR033738">
    <property type="entry name" value="AsnB_N"/>
</dbReference>
<dbReference type="EMBL" id="LT670847">
    <property type="protein sequence ID" value="SHM25714.1"/>
    <property type="molecule type" value="Genomic_DNA"/>
</dbReference>
<evidence type="ECO:0000313" key="13">
    <source>
        <dbReference type="Proteomes" id="UP000190911"/>
    </source>
</evidence>
<dbReference type="GO" id="GO:0004066">
    <property type="term" value="F:asparagine synthase (glutamine-hydrolyzing) activity"/>
    <property type="evidence" value="ECO:0007669"/>
    <property type="project" value="UniProtKB-EC"/>
</dbReference>
<evidence type="ECO:0000256" key="10">
    <source>
        <dbReference type="PIRSR" id="PIRSR001589-3"/>
    </source>
</evidence>
<dbReference type="AlphaFoldDB" id="A0A1M7HB52"/>
<protein>
    <recommendedName>
        <fullName evidence="3">asparagine synthase (glutamine-hydrolyzing)</fullName>
        <ecNumber evidence="3">6.3.5.4</ecNumber>
    </recommendedName>
</protein>
<keyword evidence="5 9" id="KW-0067">ATP-binding</keyword>
<dbReference type="CDD" id="cd01991">
    <property type="entry name" value="Asn_synthase_B_C"/>
    <property type="match status" value="1"/>
</dbReference>
<evidence type="ECO:0000259" key="11">
    <source>
        <dbReference type="PROSITE" id="PS51278"/>
    </source>
</evidence>
<keyword evidence="4 9" id="KW-0547">Nucleotide-binding</keyword>
<feature type="domain" description="Glutamine amidotransferase type-2" evidence="11">
    <location>
        <begin position="2"/>
        <end position="235"/>
    </location>
</feature>
<dbReference type="InterPro" id="IPR001962">
    <property type="entry name" value="Asn_synthase"/>
</dbReference>
<evidence type="ECO:0000256" key="1">
    <source>
        <dbReference type="ARBA" id="ARBA00005187"/>
    </source>
</evidence>
<dbReference type="Pfam" id="PF00733">
    <property type="entry name" value="Asn_synthase"/>
    <property type="match status" value="1"/>
</dbReference>
<dbReference type="PANTHER" id="PTHR43284">
    <property type="entry name" value="ASPARAGINE SYNTHETASE (GLUTAMINE-HYDROLYZING)"/>
    <property type="match status" value="1"/>
</dbReference>
<dbReference type="GO" id="GO:0005829">
    <property type="term" value="C:cytosol"/>
    <property type="evidence" value="ECO:0007669"/>
    <property type="project" value="TreeGrafter"/>
</dbReference>
<organism evidence="12 13">
    <name type="scientific">Vreelandella subglaciescola</name>
    <dbReference type="NCBI Taxonomy" id="29571"/>
    <lineage>
        <taxon>Bacteria</taxon>
        <taxon>Pseudomonadati</taxon>
        <taxon>Pseudomonadota</taxon>
        <taxon>Gammaproteobacteria</taxon>
        <taxon>Oceanospirillales</taxon>
        <taxon>Halomonadaceae</taxon>
        <taxon>Vreelandella</taxon>
    </lineage>
</organism>
<comment type="catalytic activity">
    <reaction evidence="7">
        <text>L-aspartate + L-glutamine + ATP + H2O = L-asparagine + L-glutamate + AMP + diphosphate + H(+)</text>
        <dbReference type="Rhea" id="RHEA:12228"/>
        <dbReference type="ChEBI" id="CHEBI:15377"/>
        <dbReference type="ChEBI" id="CHEBI:15378"/>
        <dbReference type="ChEBI" id="CHEBI:29985"/>
        <dbReference type="ChEBI" id="CHEBI:29991"/>
        <dbReference type="ChEBI" id="CHEBI:30616"/>
        <dbReference type="ChEBI" id="CHEBI:33019"/>
        <dbReference type="ChEBI" id="CHEBI:58048"/>
        <dbReference type="ChEBI" id="CHEBI:58359"/>
        <dbReference type="ChEBI" id="CHEBI:456215"/>
        <dbReference type="EC" id="6.3.5.4"/>
    </reaction>
</comment>
<reference evidence="12 13" key="1">
    <citation type="submission" date="2016-11" db="EMBL/GenBank/DDBJ databases">
        <authorList>
            <person name="Jaros S."/>
            <person name="Januszkiewicz K."/>
            <person name="Wedrychowicz H."/>
        </authorList>
    </citation>
    <scope>NUCLEOTIDE SEQUENCE [LARGE SCALE GENOMIC DNA]</scope>
    <source>
        <strain evidence="12 13">ACAM 12</strain>
    </source>
</reference>
<dbReference type="RefSeq" id="WP_079553337.1">
    <property type="nucleotide sequence ID" value="NZ_LT670847.1"/>
</dbReference>
<sequence>MCGITGFWGQETPSAATASKMAAQILHRGPDDEGVWCEEQAGLALAHRRLSILDLSPAGHQPMHSACGCYVIAFNGEIYNHLELRTRLERAGQAPAWRGHSDTETLLAAFAAWGVEASLQAAVGMFAIALWNRKARTLTLARDRFGEKPLYVGFAQGCGIAQGQRGDEREPVMGRGPLLFGSELKALMAHPEWQGTLATEALEGYLRFGCVGGEASIFQGVAKLPPGSMLTLSVADVQAGRLPAPVQWWSAEAAARAAMADEPLSDPLAAVSEVERALSHSVKEQMLADVPLGAFLSGGIDSSLIVALMQQQAERPVRTFSVGFDDARYDESQHAAAVAAHLGTEHMTLQATSAMALDLVPQLPELYDEPFADSSQLPTALVSKLTREHVSVALSGDAGDELFGGYNRHLWVPRIWHKLKRLPLPARRALALSLKAIPPHALDRMMQLCGKVLPSRLRMRTFGEKLHKLAAVLESSSERALFAGVASMNRQPTALLKGSRPGAAPEALFPALAQFNSVEWMLLMDTLHFMVDDVLVKVDRASMASSLEVRVPFLDPEVFHTAWRIPAGIKLRDGQGKWVLRQLLYRHVPRELIERPKMGFAIPLDDWLRGPLREWAEDLLSSASLAELPMLDARQVRRLWQAHLKGQGHHAQQLWAVLQLLAWQRRWKPGLP</sequence>
<evidence type="ECO:0000256" key="7">
    <source>
        <dbReference type="ARBA" id="ARBA00048741"/>
    </source>
</evidence>
<dbReference type="InterPro" id="IPR014729">
    <property type="entry name" value="Rossmann-like_a/b/a_fold"/>
</dbReference>
<dbReference type="CDD" id="cd00712">
    <property type="entry name" value="AsnB"/>
    <property type="match status" value="1"/>
</dbReference>
<evidence type="ECO:0000256" key="2">
    <source>
        <dbReference type="ARBA" id="ARBA00005752"/>
    </source>
</evidence>
<feature type="site" description="Important for beta-aspartyl-AMP intermediate formation" evidence="10">
    <location>
        <position position="397"/>
    </location>
</feature>
<evidence type="ECO:0000256" key="4">
    <source>
        <dbReference type="ARBA" id="ARBA00022741"/>
    </source>
</evidence>
<dbReference type="GO" id="GO:0006529">
    <property type="term" value="P:asparagine biosynthetic process"/>
    <property type="evidence" value="ECO:0007669"/>
    <property type="project" value="UniProtKB-KW"/>
</dbReference>
<evidence type="ECO:0000256" key="3">
    <source>
        <dbReference type="ARBA" id="ARBA00012737"/>
    </source>
</evidence>
<dbReference type="STRING" id="29571.SAMN05878437_2017"/>
<feature type="active site" description="For GATase activity" evidence="8">
    <location>
        <position position="2"/>
    </location>
</feature>
<dbReference type="PANTHER" id="PTHR43284:SF1">
    <property type="entry name" value="ASPARAGINE SYNTHETASE"/>
    <property type="match status" value="1"/>
</dbReference>
<evidence type="ECO:0000256" key="9">
    <source>
        <dbReference type="PIRSR" id="PIRSR001589-2"/>
    </source>
</evidence>
<comment type="similarity">
    <text evidence="2">Belongs to the asparagine synthetase family.</text>
</comment>
<keyword evidence="6 8" id="KW-0315">Glutamine amidotransferase</keyword>
<dbReference type="Proteomes" id="UP000190911">
    <property type="component" value="Chromosome I"/>
</dbReference>
<keyword evidence="8" id="KW-0061">Asparagine biosynthesis</keyword>
<dbReference type="Pfam" id="PF13522">
    <property type="entry name" value="GATase_6"/>
    <property type="match status" value="1"/>
</dbReference>
<dbReference type="FunCoup" id="A0A1M7HB52">
    <property type="interactions" value="537"/>
</dbReference>
<dbReference type="SUPFAM" id="SSF56235">
    <property type="entry name" value="N-terminal nucleophile aminohydrolases (Ntn hydrolases)"/>
    <property type="match status" value="1"/>
</dbReference>
<dbReference type="OrthoDB" id="9763290at2"/>
<evidence type="ECO:0000256" key="6">
    <source>
        <dbReference type="ARBA" id="ARBA00022962"/>
    </source>
</evidence>
<dbReference type="InterPro" id="IPR051786">
    <property type="entry name" value="ASN_synthetase/amidase"/>
</dbReference>
<proteinExistence type="inferred from homology"/>
<keyword evidence="13" id="KW-1185">Reference proteome</keyword>
<dbReference type="InterPro" id="IPR006426">
    <property type="entry name" value="Asn_synth_AEB"/>
</dbReference>
<keyword evidence="8" id="KW-0028">Amino-acid biosynthesis</keyword>
<dbReference type="GO" id="GO:0005524">
    <property type="term" value="F:ATP binding"/>
    <property type="evidence" value="ECO:0007669"/>
    <property type="project" value="UniProtKB-KW"/>
</dbReference>
<evidence type="ECO:0000256" key="5">
    <source>
        <dbReference type="ARBA" id="ARBA00022840"/>
    </source>
</evidence>
<dbReference type="InParanoid" id="A0A1M7HB52"/>
<dbReference type="PROSITE" id="PS51278">
    <property type="entry name" value="GATASE_TYPE_2"/>
    <property type="match status" value="1"/>
</dbReference>